<evidence type="ECO:0000313" key="2">
    <source>
        <dbReference type="Proteomes" id="UP000236182"/>
    </source>
</evidence>
<dbReference type="EMBL" id="PPEI02000009">
    <property type="protein sequence ID" value="PWN60018.1"/>
    <property type="molecule type" value="Genomic_DNA"/>
</dbReference>
<proteinExistence type="predicted"/>
<gene>
    <name evidence="1" type="ORF">C1638_020850</name>
</gene>
<accession>A0A316WLG3</accession>
<sequence>MIPGEQQKDAGEKLRMIDEEHYKELLIRSEYASFFKEYVNDDWDRNNLFIDIIETEQNIFFSRSKHKLVYPLKSKISELPLTDKEIDHLKNLFKTDYDIIKEISLGKYLMNISWLKSYSEHQETKSPEVFYKWVFKINN</sequence>
<comment type="caution">
    <text evidence="1">The sequence shown here is derived from an EMBL/GenBank/DDBJ whole genome shotgun (WGS) entry which is preliminary data.</text>
</comment>
<name>A0A316WLG3_9FLAO</name>
<keyword evidence="2" id="KW-1185">Reference proteome</keyword>
<dbReference type="AlphaFoldDB" id="A0A316WLG3"/>
<dbReference type="Proteomes" id="UP000236182">
    <property type="component" value="Unassembled WGS sequence"/>
</dbReference>
<reference evidence="1" key="1">
    <citation type="submission" date="2018-04" db="EMBL/GenBank/DDBJ databases">
        <title>Draft Genome Sequences of Chryseobacterium lactis NCTC11390T isolated from milk, Chryseobacterium oncorhynchi 701B-08T from rainbow trout, and Chryseobacterium viscerum 687B-08T from diseased fish.</title>
        <authorList>
            <person name="Jeong J.-J."/>
            <person name="Lee Y.J."/>
            <person name="Pathiraja D."/>
            <person name="Park B."/>
            <person name="Choi I.-G."/>
            <person name="Kim K.D."/>
        </authorList>
    </citation>
    <scope>NUCLEOTIDE SEQUENCE [LARGE SCALE GENOMIC DNA]</scope>
    <source>
        <strain evidence="1">701B-08</strain>
    </source>
</reference>
<evidence type="ECO:0000313" key="1">
    <source>
        <dbReference type="EMBL" id="PWN60018.1"/>
    </source>
</evidence>
<protein>
    <submittedName>
        <fullName evidence="1">Uncharacterized protein</fullName>
    </submittedName>
</protein>
<organism evidence="1 2">
    <name type="scientific">Chryseobacterium oncorhynchi</name>
    <dbReference type="NCBI Taxonomy" id="741074"/>
    <lineage>
        <taxon>Bacteria</taxon>
        <taxon>Pseudomonadati</taxon>
        <taxon>Bacteroidota</taxon>
        <taxon>Flavobacteriia</taxon>
        <taxon>Flavobacteriales</taxon>
        <taxon>Weeksellaceae</taxon>
        <taxon>Chryseobacterium group</taxon>
        <taxon>Chryseobacterium</taxon>
    </lineage>
</organism>